<evidence type="ECO:0000313" key="2">
    <source>
        <dbReference type="Proteomes" id="UP000831290"/>
    </source>
</evidence>
<dbReference type="PANTHER" id="PTHR17985">
    <property type="entry name" value="SER/THR-RICH PROTEIN T10 IN DGCR REGION"/>
    <property type="match status" value="1"/>
</dbReference>
<evidence type="ECO:0000313" key="1">
    <source>
        <dbReference type="EMBL" id="UOB18257.1"/>
    </source>
</evidence>
<dbReference type="Proteomes" id="UP000831290">
    <property type="component" value="Chromosome"/>
</dbReference>
<dbReference type="KEGG" id="fbm:MQE35_02915"/>
<keyword evidence="2" id="KW-1185">Reference proteome</keyword>
<sequence length="228" mass="26629">MCTVSYIPAKKGFYLTSNRDEDPERKTLPLQRIKLADRNIITAPMDMEKNGTWIASDKNGRVACLLNGAFVKHERKLPYKKSRGSYVIEAFDYNNFSDFIEKVDLNDVEPCTIILIDDYLQVLVWDGEKKHRLMYDKNVPQLWSSSTLYSKEEHAKKYSFFINSIKDKNPTPEFILEMHGLNKSTPFILEKEHVKTVSITQFVMNSKKSELTYHLLKTKKDEQKKVLH</sequence>
<organism evidence="1 2">
    <name type="scientific">Abyssalbus ytuae</name>
    <dbReference type="NCBI Taxonomy" id="2926907"/>
    <lineage>
        <taxon>Bacteria</taxon>
        <taxon>Pseudomonadati</taxon>
        <taxon>Bacteroidota</taxon>
        <taxon>Flavobacteriia</taxon>
        <taxon>Flavobacteriales</taxon>
        <taxon>Flavobacteriaceae</taxon>
        <taxon>Abyssalbus</taxon>
    </lineage>
</organism>
<dbReference type="EMBL" id="CP094358">
    <property type="protein sequence ID" value="UOB18257.1"/>
    <property type="molecule type" value="Genomic_DNA"/>
</dbReference>
<dbReference type="AlphaFoldDB" id="A0A9E6ZLZ9"/>
<dbReference type="InterPro" id="IPR008551">
    <property type="entry name" value="TANGO2"/>
</dbReference>
<proteinExistence type="predicted"/>
<reference evidence="1" key="1">
    <citation type="submission" date="2022-03" db="EMBL/GenBank/DDBJ databases">
        <title>Description of Abyssus ytuae gen. nov., sp. nov., a novel member of the family Flavobacteriaceae isolated from the sediment of Mariana Trench.</title>
        <authorList>
            <person name="Zhang J."/>
            <person name="Xu X."/>
        </authorList>
    </citation>
    <scope>NUCLEOTIDE SEQUENCE</scope>
    <source>
        <strain evidence="1">MT3330</strain>
    </source>
</reference>
<dbReference type="RefSeq" id="WP_255844341.1">
    <property type="nucleotide sequence ID" value="NZ_CP094358.1"/>
</dbReference>
<protein>
    <submittedName>
        <fullName evidence="1">NRDE family protein</fullName>
    </submittedName>
</protein>
<accession>A0A9E6ZLZ9</accession>
<gene>
    <name evidence="1" type="ORF">MQE35_02915</name>
</gene>
<name>A0A9E6ZLZ9_9FLAO</name>
<dbReference type="PANTHER" id="PTHR17985:SF8">
    <property type="entry name" value="TRANSPORT AND GOLGI ORGANIZATION PROTEIN 2 HOMOLOG"/>
    <property type="match status" value="1"/>
</dbReference>
<dbReference type="Pfam" id="PF05742">
    <property type="entry name" value="TANGO2"/>
    <property type="match status" value="1"/>
</dbReference>